<dbReference type="Gene3D" id="1.10.630.10">
    <property type="entry name" value="Cytochrome P450"/>
    <property type="match status" value="1"/>
</dbReference>
<evidence type="ECO:0000256" key="6">
    <source>
        <dbReference type="ARBA" id="ARBA00023033"/>
    </source>
</evidence>
<dbReference type="EMBL" id="AP018827">
    <property type="protein sequence ID" value="BBF81030.1"/>
    <property type="molecule type" value="Genomic_DNA"/>
</dbReference>
<dbReference type="RefSeq" id="WP_126421807.1">
    <property type="nucleotide sequence ID" value="NZ_AP018827.1"/>
</dbReference>
<keyword evidence="6" id="KW-0503">Monooxygenase</keyword>
<evidence type="ECO:0000313" key="8">
    <source>
        <dbReference type="EMBL" id="BBF81030.1"/>
    </source>
</evidence>
<protein>
    <submittedName>
        <fullName evidence="8">Putative cytochrome P450 hydroxylase</fullName>
    </submittedName>
</protein>
<reference evidence="9" key="2">
    <citation type="journal article" date="2017" name="Plant Physiol. Biochem.">
        <title>Differential oxidative and antioxidative response of duckweed Lemna minor toward plant growth promoting/inhibiting bacteria.</title>
        <authorList>
            <person name="Ishizawa H."/>
            <person name="Kuroda M."/>
            <person name="Morikawa M."/>
            <person name="Ike M."/>
        </authorList>
    </citation>
    <scope>NUCLEOTIDE SEQUENCE [LARGE SCALE GENOMIC DNA]</scope>
    <source>
        <strain evidence="9">M6</strain>
    </source>
</reference>
<evidence type="ECO:0000256" key="2">
    <source>
        <dbReference type="ARBA" id="ARBA00022617"/>
    </source>
</evidence>
<dbReference type="CDD" id="cd20625">
    <property type="entry name" value="CYP164-like"/>
    <property type="match status" value="1"/>
</dbReference>
<dbReference type="GO" id="GO:0020037">
    <property type="term" value="F:heme binding"/>
    <property type="evidence" value="ECO:0007669"/>
    <property type="project" value="InterPro"/>
</dbReference>
<evidence type="ECO:0000256" key="3">
    <source>
        <dbReference type="ARBA" id="ARBA00022723"/>
    </source>
</evidence>
<evidence type="ECO:0000256" key="7">
    <source>
        <dbReference type="ARBA" id="ARBA00043906"/>
    </source>
</evidence>
<dbReference type="PRINTS" id="PR00359">
    <property type="entry name" value="BP450"/>
</dbReference>
<organism evidence="8 9">
    <name type="scientific">Asticcacaulis excentricus</name>
    <dbReference type="NCBI Taxonomy" id="78587"/>
    <lineage>
        <taxon>Bacteria</taxon>
        <taxon>Pseudomonadati</taxon>
        <taxon>Pseudomonadota</taxon>
        <taxon>Alphaproteobacteria</taxon>
        <taxon>Caulobacterales</taxon>
        <taxon>Caulobacteraceae</taxon>
        <taxon>Asticcacaulis</taxon>
    </lineage>
</organism>
<reference evidence="9" key="1">
    <citation type="journal article" date="2017" name="Biotechnol. Biofuels">
        <title>Evaluation of environmental bacterial communities as a factor affecting the growth of duckweed Lemna minor.</title>
        <authorList>
            <person name="Ishizawa H."/>
            <person name="Kuroda M."/>
            <person name="Morikawa M."/>
            <person name="Ike M."/>
        </authorList>
    </citation>
    <scope>NUCLEOTIDE SEQUENCE [LARGE SCALE GENOMIC DNA]</scope>
    <source>
        <strain evidence="9">M6</strain>
    </source>
</reference>
<name>A0A3G9G149_9CAUL</name>
<dbReference type="Proteomes" id="UP000278756">
    <property type="component" value="Chromosome 1"/>
</dbReference>
<keyword evidence="4" id="KW-0560">Oxidoreductase</keyword>
<dbReference type="InterPro" id="IPR001128">
    <property type="entry name" value="Cyt_P450"/>
</dbReference>
<evidence type="ECO:0000256" key="1">
    <source>
        <dbReference type="ARBA" id="ARBA00010617"/>
    </source>
</evidence>
<accession>A0A3G9G149</accession>
<dbReference type="InterPro" id="IPR036396">
    <property type="entry name" value="Cyt_P450_sf"/>
</dbReference>
<comment type="similarity">
    <text evidence="1">Belongs to the cytochrome P450 family.</text>
</comment>
<sequence>MRLPDPSAADPALFDPLGPEFTRTPYPAYARLRALSAPYYFAPFDIWLFSRFADVQAAALNPLSLRSLDHRLSAEEIAADRRAQNWHDMPYHARFVQFSLLNSDGDVHQRLRRLVFGEFTPSQVERLKAGVEAYVSELFDAVGSEFDFINDLAVHVPGRVIGRFLGVPDADCAQLREWSEDIVQYFDIDRTDKRKALAERTTKTFYDYLIDLSDERRKRPQDDLISRLLRRWDAGELSEDEYISTCMLILMAGHGSTIDAMGNGLTALLTHPDQLQRLRADPGLMPTAIQEMFRYDAPLPFFHRLAAEDMEINGWEIPKGTKIGLLYASANRDPEAFADADRFDIARTPNRHLAFAAGPHFCLGNHLSRMNMEATFATLLSRFKKLELTAEPQFKPSLSLRGPKALPLRVG</sequence>
<dbReference type="GO" id="GO:0004497">
    <property type="term" value="F:monooxygenase activity"/>
    <property type="evidence" value="ECO:0007669"/>
    <property type="project" value="UniProtKB-KW"/>
</dbReference>
<keyword evidence="5" id="KW-0408">Iron</keyword>
<dbReference type="PANTHER" id="PTHR46696:SF1">
    <property type="entry name" value="CYTOCHROME P450 YJIB-RELATED"/>
    <property type="match status" value="1"/>
</dbReference>
<keyword evidence="3" id="KW-0479">Metal-binding</keyword>
<evidence type="ECO:0000313" key="9">
    <source>
        <dbReference type="Proteomes" id="UP000278756"/>
    </source>
</evidence>
<dbReference type="FunFam" id="1.10.630.10:FF:000018">
    <property type="entry name" value="Cytochrome P450 monooxygenase"/>
    <property type="match status" value="1"/>
</dbReference>
<dbReference type="GO" id="GO:0016705">
    <property type="term" value="F:oxidoreductase activity, acting on paired donors, with incorporation or reduction of molecular oxygen"/>
    <property type="evidence" value="ECO:0007669"/>
    <property type="project" value="InterPro"/>
</dbReference>
<dbReference type="InterPro" id="IPR002397">
    <property type="entry name" value="Cyt_P450_B"/>
</dbReference>
<dbReference type="SUPFAM" id="SSF48264">
    <property type="entry name" value="Cytochrome P450"/>
    <property type="match status" value="1"/>
</dbReference>
<comment type="function">
    <text evidence="7">Cytochromes P450 are a group of heme-thiolate monooxygenases. They oxidize a variety of structurally unrelated compounds, including steroids, fatty acids, and xenobiotics.</text>
</comment>
<dbReference type="Pfam" id="PF00067">
    <property type="entry name" value="p450"/>
    <property type="match status" value="2"/>
</dbReference>
<keyword evidence="2" id="KW-0349">Heme</keyword>
<dbReference type="AlphaFoldDB" id="A0A3G9G149"/>
<dbReference type="OrthoDB" id="9801155at2"/>
<dbReference type="PANTHER" id="PTHR46696">
    <property type="entry name" value="P450, PUTATIVE (EUROFUNG)-RELATED"/>
    <property type="match status" value="1"/>
</dbReference>
<evidence type="ECO:0000256" key="5">
    <source>
        <dbReference type="ARBA" id="ARBA00023004"/>
    </source>
</evidence>
<evidence type="ECO:0000256" key="4">
    <source>
        <dbReference type="ARBA" id="ARBA00023002"/>
    </source>
</evidence>
<dbReference type="GO" id="GO:0005506">
    <property type="term" value="F:iron ion binding"/>
    <property type="evidence" value="ECO:0007669"/>
    <property type="project" value="InterPro"/>
</dbReference>
<gene>
    <name evidence="8" type="ORF">EM6_1624</name>
</gene>
<proteinExistence type="inferred from homology"/>